<dbReference type="AlphaFoldDB" id="A0A5D0RPH7"/>
<accession>A0A5D0RPH7</accession>
<feature type="transmembrane region" description="Helical" evidence="5">
    <location>
        <begin position="28"/>
        <end position="47"/>
    </location>
</feature>
<evidence type="ECO:0000256" key="5">
    <source>
        <dbReference type="SAM" id="Phobius"/>
    </source>
</evidence>
<organism evidence="7 8">
    <name type="scientific">Maritimibacter fusiformis</name>
    <dbReference type="NCBI Taxonomy" id="2603819"/>
    <lineage>
        <taxon>Bacteria</taxon>
        <taxon>Pseudomonadati</taxon>
        <taxon>Pseudomonadota</taxon>
        <taxon>Alphaproteobacteria</taxon>
        <taxon>Rhodobacterales</taxon>
        <taxon>Roseobacteraceae</taxon>
        <taxon>Maritimibacter</taxon>
    </lineage>
</organism>
<comment type="caution">
    <text evidence="7">The sequence shown here is derived from an EMBL/GenBank/DDBJ whole genome shotgun (WGS) entry which is preliminary data.</text>
</comment>
<dbReference type="Proteomes" id="UP000322080">
    <property type="component" value="Unassembled WGS sequence"/>
</dbReference>
<name>A0A5D0RPH7_9RHOB</name>
<gene>
    <name evidence="7" type="ORF">FVF75_00270</name>
</gene>
<keyword evidence="2 5" id="KW-0812">Transmembrane</keyword>
<evidence type="ECO:0000259" key="6">
    <source>
        <dbReference type="Pfam" id="PF06271"/>
    </source>
</evidence>
<evidence type="ECO:0000256" key="4">
    <source>
        <dbReference type="ARBA" id="ARBA00023136"/>
    </source>
</evidence>
<evidence type="ECO:0000256" key="1">
    <source>
        <dbReference type="ARBA" id="ARBA00004141"/>
    </source>
</evidence>
<dbReference type="EMBL" id="VSIY01000001">
    <property type="protein sequence ID" value="TYB83497.1"/>
    <property type="molecule type" value="Genomic_DNA"/>
</dbReference>
<evidence type="ECO:0000313" key="7">
    <source>
        <dbReference type="EMBL" id="TYB83497.1"/>
    </source>
</evidence>
<feature type="domain" description="RDD" evidence="6">
    <location>
        <begin position="24"/>
        <end position="140"/>
    </location>
</feature>
<feature type="transmembrane region" description="Helical" evidence="5">
    <location>
        <begin position="54"/>
        <end position="74"/>
    </location>
</feature>
<keyword evidence="3 5" id="KW-1133">Transmembrane helix</keyword>
<dbReference type="GO" id="GO:0016020">
    <property type="term" value="C:membrane"/>
    <property type="evidence" value="ECO:0007669"/>
    <property type="project" value="UniProtKB-SubCell"/>
</dbReference>
<keyword evidence="4 5" id="KW-0472">Membrane</keyword>
<evidence type="ECO:0000256" key="2">
    <source>
        <dbReference type="ARBA" id="ARBA00022692"/>
    </source>
</evidence>
<dbReference type="RefSeq" id="WP_148375740.1">
    <property type="nucleotide sequence ID" value="NZ_VSIY01000001.1"/>
</dbReference>
<evidence type="ECO:0000256" key="3">
    <source>
        <dbReference type="ARBA" id="ARBA00022989"/>
    </source>
</evidence>
<evidence type="ECO:0000313" key="8">
    <source>
        <dbReference type="Proteomes" id="UP000322080"/>
    </source>
</evidence>
<dbReference type="InterPro" id="IPR010432">
    <property type="entry name" value="RDD"/>
</dbReference>
<proteinExistence type="predicted"/>
<protein>
    <submittedName>
        <fullName evidence="7">RDD family protein</fullName>
    </submittedName>
</protein>
<sequence length="151" mass="16433">MHTPDALWGLPDPHSQAEFYADVPTKRAIAWVIDTILILAIVILLSLMTVGIGFFFFGFLLLAVGFVYRTVTIANSSATPGMRMTAIEFRNHRGERLDLTTAVLHTLGFSVSMAMVLPQIASIILMLTTPRGQGLSDMVLGTAAVNRNARS</sequence>
<keyword evidence="8" id="KW-1185">Reference proteome</keyword>
<feature type="transmembrane region" description="Helical" evidence="5">
    <location>
        <begin position="107"/>
        <end position="128"/>
    </location>
</feature>
<comment type="subcellular location">
    <subcellularLocation>
        <location evidence="1">Membrane</location>
        <topology evidence="1">Multi-pass membrane protein</topology>
    </subcellularLocation>
</comment>
<reference evidence="7 8" key="1">
    <citation type="submission" date="2019-08" db="EMBL/GenBank/DDBJ databases">
        <title>Identification of a novel species of the genus Boseongicola.</title>
        <authorList>
            <person name="Zhang X.-Q."/>
        </authorList>
    </citation>
    <scope>NUCLEOTIDE SEQUENCE [LARGE SCALE GENOMIC DNA]</scope>
    <source>
        <strain evidence="7 8">HY14</strain>
    </source>
</reference>
<dbReference type="Pfam" id="PF06271">
    <property type="entry name" value="RDD"/>
    <property type="match status" value="1"/>
</dbReference>